<dbReference type="SUPFAM" id="SSF52096">
    <property type="entry name" value="ClpP/crotonase"/>
    <property type="match status" value="1"/>
</dbReference>
<comment type="caution">
    <text evidence="1">The sequence shown here is derived from an EMBL/GenBank/DDBJ whole genome shotgun (WGS) entry which is preliminary data.</text>
</comment>
<dbReference type="STRING" id="33114.A0A2G2UZR7"/>
<protein>
    <submittedName>
        <fullName evidence="1">Uncharacterized protein</fullName>
    </submittedName>
</protein>
<proteinExistence type="predicted"/>
<organism evidence="1">
    <name type="scientific">Capsicum baccatum</name>
    <name type="common">Peruvian pepper</name>
    <dbReference type="NCBI Taxonomy" id="33114"/>
    <lineage>
        <taxon>Eukaryota</taxon>
        <taxon>Viridiplantae</taxon>
        <taxon>Streptophyta</taxon>
        <taxon>Embryophyta</taxon>
        <taxon>Tracheophyta</taxon>
        <taxon>Spermatophyta</taxon>
        <taxon>Magnoliopsida</taxon>
        <taxon>eudicotyledons</taxon>
        <taxon>Gunneridae</taxon>
        <taxon>Pentapetalae</taxon>
        <taxon>asterids</taxon>
        <taxon>lamiids</taxon>
        <taxon>Solanales</taxon>
        <taxon>Solanaceae</taxon>
        <taxon>Solanoideae</taxon>
        <taxon>Capsiceae</taxon>
        <taxon>Capsicum</taxon>
    </lineage>
</organism>
<dbReference type="InterPro" id="IPR029045">
    <property type="entry name" value="ClpP/crotonase-like_dom_sf"/>
</dbReference>
<evidence type="ECO:0000313" key="1">
    <source>
        <dbReference type="EMBL" id="PHT26261.1"/>
    </source>
</evidence>
<dbReference type="EMBL" id="MLFT02000909">
    <property type="protein sequence ID" value="PHT26261.1"/>
    <property type="molecule type" value="Genomic_DNA"/>
</dbReference>
<dbReference type="OrthoDB" id="10500970at2759"/>
<name>A0A2G2UZR7_CAPBA</name>
<dbReference type="Gene3D" id="3.90.226.10">
    <property type="entry name" value="2-enoyl-CoA Hydratase, Chain A, domain 1"/>
    <property type="match status" value="1"/>
</dbReference>
<gene>
    <name evidence="1" type="ORF">CQW23_34123</name>
</gene>
<reference evidence="1" key="2">
    <citation type="journal article" date="2017" name="J. Anim. Genet.">
        <title>Multiple reference genome sequences of hot pepper reveal the massive evolution of plant disease resistance genes by retroduplication.</title>
        <authorList>
            <person name="Kim S."/>
            <person name="Park J."/>
            <person name="Yeom S.-I."/>
            <person name="Kim Y.-M."/>
            <person name="Seo E."/>
            <person name="Kim K.-T."/>
            <person name="Kim M.-S."/>
            <person name="Lee J.M."/>
            <person name="Cheong K."/>
            <person name="Shin H.-S."/>
            <person name="Kim S.-B."/>
            <person name="Han K."/>
            <person name="Lee J."/>
            <person name="Park M."/>
            <person name="Lee H.-A."/>
            <person name="Lee H.-Y."/>
            <person name="Lee Y."/>
            <person name="Oh S."/>
            <person name="Lee J.H."/>
            <person name="Choi E."/>
            <person name="Choi E."/>
            <person name="Lee S.E."/>
            <person name="Jeon J."/>
            <person name="Kim H."/>
            <person name="Choi G."/>
            <person name="Song H."/>
            <person name="Lee J."/>
            <person name="Lee S.-C."/>
            <person name="Kwon J.-K."/>
            <person name="Lee H.-Y."/>
            <person name="Koo N."/>
            <person name="Hong Y."/>
            <person name="Kim R.W."/>
            <person name="Kang W.-H."/>
            <person name="Huh J.H."/>
            <person name="Kang B.-C."/>
            <person name="Yang T.-J."/>
            <person name="Lee Y.-H."/>
            <person name="Bennetzen J.L."/>
            <person name="Choi D."/>
        </authorList>
    </citation>
    <scope>NUCLEOTIDE SEQUENCE [LARGE SCALE GENOMIC DNA]</scope>
    <source>
        <strain evidence="1">cv. PBC81</strain>
    </source>
</reference>
<accession>A0A2G2UZR7</accession>
<sequence>MLRGLQHAFEDVSNERSANVLIICSSIPKVFCAGTDLKHIFLLASASSERLCNSSCFKFAVEVSVPLRMTFQ</sequence>
<dbReference type="AlphaFoldDB" id="A0A2G2UZR7"/>
<reference evidence="1" key="1">
    <citation type="journal article" date="2017" name="Genome Biol.">
        <title>New reference genome sequences of hot pepper reveal the massive evolution of plant disease-resistance genes by retroduplication.</title>
        <authorList>
            <person name="Kim S."/>
            <person name="Park J."/>
            <person name="Yeom S.I."/>
            <person name="Kim Y.M."/>
            <person name="Seo E."/>
            <person name="Kim K.T."/>
            <person name="Kim M.S."/>
            <person name="Lee J.M."/>
            <person name="Cheong K."/>
            <person name="Shin H.S."/>
            <person name="Kim S.B."/>
            <person name="Han K."/>
            <person name="Lee J."/>
            <person name="Park M."/>
            <person name="Lee H.A."/>
            <person name="Lee H.Y."/>
            <person name="Lee Y."/>
            <person name="Oh S."/>
            <person name="Lee J.H."/>
            <person name="Choi E."/>
            <person name="Choi E."/>
            <person name="Lee S.E."/>
            <person name="Jeon J."/>
            <person name="Kim H."/>
            <person name="Choi G."/>
            <person name="Song H."/>
            <person name="Lee J."/>
            <person name="Lee S.C."/>
            <person name="Kwon J.K."/>
            <person name="Lee H.Y."/>
            <person name="Koo N."/>
            <person name="Hong Y."/>
            <person name="Kim R.W."/>
            <person name="Kang W.H."/>
            <person name="Huh J.H."/>
            <person name="Kang B.C."/>
            <person name="Yang T.J."/>
            <person name="Lee Y.H."/>
            <person name="Bennetzen J.L."/>
            <person name="Choi D."/>
        </authorList>
    </citation>
    <scope>NUCLEOTIDE SEQUENCE [LARGE SCALE GENOMIC DNA]</scope>
    <source>
        <strain evidence="1">PBC81</strain>
        <tissue evidence="1">Leaf</tissue>
    </source>
</reference>